<keyword evidence="1" id="KW-0812">Transmembrane</keyword>
<evidence type="ECO:0000313" key="3">
    <source>
        <dbReference type="Proteomes" id="UP000289738"/>
    </source>
</evidence>
<dbReference type="Proteomes" id="UP000289738">
    <property type="component" value="Chromosome A03"/>
</dbReference>
<evidence type="ECO:0000313" key="2">
    <source>
        <dbReference type="EMBL" id="RYR64898.1"/>
    </source>
</evidence>
<accession>A0A445DNZ5</accession>
<dbReference type="Pfam" id="PF25114">
    <property type="entry name" value="AtTam38"/>
    <property type="match status" value="1"/>
</dbReference>
<gene>
    <name evidence="2" type="ORF">Ahy_A03g010921</name>
</gene>
<dbReference type="AlphaFoldDB" id="A0A445DNZ5"/>
<keyword evidence="1" id="KW-1133">Transmembrane helix</keyword>
<proteinExistence type="predicted"/>
<feature type="transmembrane region" description="Helical" evidence="1">
    <location>
        <begin position="13"/>
        <end position="31"/>
    </location>
</feature>
<organism evidence="2 3">
    <name type="scientific">Arachis hypogaea</name>
    <name type="common">Peanut</name>
    <dbReference type="NCBI Taxonomy" id="3818"/>
    <lineage>
        <taxon>Eukaryota</taxon>
        <taxon>Viridiplantae</taxon>
        <taxon>Streptophyta</taxon>
        <taxon>Embryophyta</taxon>
        <taxon>Tracheophyta</taxon>
        <taxon>Spermatophyta</taxon>
        <taxon>Magnoliopsida</taxon>
        <taxon>eudicotyledons</taxon>
        <taxon>Gunneridae</taxon>
        <taxon>Pentapetalae</taxon>
        <taxon>rosids</taxon>
        <taxon>fabids</taxon>
        <taxon>Fabales</taxon>
        <taxon>Fabaceae</taxon>
        <taxon>Papilionoideae</taxon>
        <taxon>50 kb inversion clade</taxon>
        <taxon>dalbergioids sensu lato</taxon>
        <taxon>Dalbergieae</taxon>
        <taxon>Pterocarpus clade</taxon>
        <taxon>Arachis</taxon>
    </lineage>
</organism>
<dbReference type="InterPro" id="IPR056894">
    <property type="entry name" value="AtTam38"/>
</dbReference>
<name>A0A445DNZ5_ARAHY</name>
<keyword evidence="1" id="KW-0472">Membrane</keyword>
<keyword evidence="3" id="KW-1185">Reference proteome</keyword>
<sequence length="81" mass="8947">MPVAAVLTAVGEGWIRVLVLITFVALATYQYSQTLSEGKQVEDQEMTERRISVPLFVAALAIGLRLAAKLAGYRHLTWMIV</sequence>
<dbReference type="EMBL" id="SDMP01000003">
    <property type="protein sequence ID" value="RYR64898.1"/>
    <property type="molecule type" value="Genomic_DNA"/>
</dbReference>
<feature type="transmembrane region" description="Helical" evidence="1">
    <location>
        <begin position="51"/>
        <end position="68"/>
    </location>
</feature>
<comment type="caution">
    <text evidence="2">The sequence shown here is derived from an EMBL/GenBank/DDBJ whole genome shotgun (WGS) entry which is preliminary data.</text>
</comment>
<evidence type="ECO:0000256" key="1">
    <source>
        <dbReference type="SAM" id="Phobius"/>
    </source>
</evidence>
<protein>
    <submittedName>
        <fullName evidence="2">Uncharacterized protein</fullName>
    </submittedName>
</protein>
<reference evidence="2 3" key="1">
    <citation type="submission" date="2019-01" db="EMBL/GenBank/DDBJ databases">
        <title>Sequencing of cultivated peanut Arachis hypogaea provides insights into genome evolution and oil improvement.</title>
        <authorList>
            <person name="Chen X."/>
        </authorList>
    </citation>
    <scope>NUCLEOTIDE SEQUENCE [LARGE SCALE GENOMIC DNA]</scope>
    <source>
        <strain evidence="3">cv. Fuhuasheng</strain>
        <tissue evidence="2">Leaves</tissue>
    </source>
</reference>